<evidence type="ECO:0000259" key="8">
    <source>
        <dbReference type="PROSITE" id="PS51767"/>
    </source>
</evidence>
<dbReference type="Proteomes" id="UP001383192">
    <property type="component" value="Unassembled WGS sequence"/>
</dbReference>
<dbReference type="CDD" id="cd05471">
    <property type="entry name" value="pepsin_like"/>
    <property type="match status" value="1"/>
</dbReference>
<dbReference type="PANTHER" id="PTHR47966">
    <property type="entry name" value="BETA-SITE APP-CLEAVING ENZYME, ISOFORM A-RELATED"/>
    <property type="match status" value="1"/>
</dbReference>
<comment type="caution">
    <text evidence="9">The sequence shown here is derived from an EMBL/GenBank/DDBJ whole genome shotgun (WGS) entry which is preliminary data.</text>
</comment>
<dbReference type="FunFam" id="2.40.70.10:FF:000115">
    <property type="entry name" value="Lysosomal aspartic protease"/>
    <property type="match status" value="1"/>
</dbReference>
<accession>A0AAW0EA42</accession>
<dbReference type="GO" id="GO:0006508">
    <property type="term" value="P:proteolysis"/>
    <property type="evidence" value="ECO:0007669"/>
    <property type="project" value="UniProtKB-KW"/>
</dbReference>
<dbReference type="PROSITE" id="PS51767">
    <property type="entry name" value="PEPTIDASE_A1"/>
    <property type="match status" value="1"/>
</dbReference>
<comment type="similarity">
    <text evidence="1 6">Belongs to the peptidase A1 family.</text>
</comment>
<evidence type="ECO:0000256" key="7">
    <source>
        <dbReference type="SAM" id="SignalP"/>
    </source>
</evidence>
<keyword evidence="2 6" id="KW-0645">Protease</keyword>
<dbReference type="Pfam" id="PF00026">
    <property type="entry name" value="Asp"/>
    <property type="match status" value="1"/>
</dbReference>
<evidence type="ECO:0000256" key="6">
    <source>
        <dbReference type="RuleBase" id="RU000454"/>
    </source>
</evidence>
<dbReference type="EMBL" id="JAYKXP010000002">
    <property type="protein sequence ID" value="KAK7060829.1"/>
    <property type="molecule type" value="Genomic_DNA"/>
</dbReference>
<evidence type="ECO:0000313" key="10">
    <source>
        <dbReference type="Proteomes" id="UP001383192"/>
    </source>
</evidence>
<protein>
    <recommendedName>
        <fullName evidence="8">Peptidase A1 domain-containing protein</fullName>
    </recommendedName>
</protein>
<dbReference type="PROSITE" id="PS00141">
    <property type="entry name" value="ASP_PROTEASE"/>
    <property type="match status" value="1"/>
</dbReference>
<feature type="active site" evidence="5">
    <location>
        <position position="303"/>
    </location>
</feature>
<evidence type="ECO:0000256" key="3">
    <source>
        <dbReference type="ARBA" id="ARBA00022750"/>
    </source>
</evidence>
<dbReference type="InterPro" id="IPR033121">
    <property type="entry name" value="PEPTIDASE_A1"/>
</dbReference>
<dbReference type="InterPro" id="IPR001969">
    <property type="entry name" value="Aspartic_peptidase_AS"/>
</dbReference>
<reference evidence="9 10" key="1">
    <citation type="submission" date="2024-01" db="EMBL/GenBank/DDBJ databases">
        <title>A draft genome for a cacao thread blight-causing isolate of Paramarasmius palmivorus.</title>
        <authorList>
            <person name="Baruah I.K."/>
            <person name="Bukari Y."/>
            <person name="Amoako-Attah I."/>
            <person name="Meinhardt L.W."/>
            <person name="Bailey B.A."/>
            <person name="Cohen S.P."/>
        </authorList>
    </citation>
    <scope>NUCLEOTIDE SEQUENCE [LARGE SCALE GENOMIC DNA]</scope>
    <source>
        <strain evidence="9 10">GH-12</strain>
    </source>
</reference>
<sequence>MVLASSTTATALLLLLAATSDALVTPRQPSAREAMPLRRRAVAARTYDEWGAWAKNHKAAVEAKYGNVARAQKRSTGTNLLVNQGADSSYYGSIAIGTPAVSYDVILDTGSADLWLAAEDSCDSSSCDHIPTFQASDSSGFKNLSKPFSITYGSGFASGSLGSDTVQMAGFSVSNQIFAVCDEISQDLLTTPVSGLMGLAFQTIASSGATPFWEALVQGGAWDSPVMAFQLTRYTNDSQAKSLEPGGSFTMGFTNETLYTGEIDYHDIPGGEGTYWIQELSALTVQGSSISVPSGSEAYAAIDTGTTLIGGPSEYVEQIYAQIEGAQQGTGDYEGYYLYPCDTSVSVTVAFGGNTWSISNADFQVSQVSNQYCLGAFFSLKTGTSTPSWIFGDTFLKNVYTVFRYGNPPSVGFAQLSAYSLSMNGANNVAVPTPTIGSVAATVEATSLVQNNGAAGSMIHNTLPLMALSLLVALFSL</sequence>
<evidence type="ECO:0000256" key="4">
    <source>
        <dbReference type="ARBA" id="ARBA00022801"/>
    </source>
</evidence>
<dbReference type="InterPro" id="IPR034164">
    <property type="entry name" value="Pepsin-like_dom"/>
</dbReference>
<feature type="domain" description="Peptidase A1" evidence="8">
    <location>
        <begin position="90"/>
        <end position="414"/>
    </location>
</feature>
<dbReference type="PRINTS" id="PR00792">
    <property type="entry name" value="PEPSIN"/>
</dbReference>
<evidence type="ECO:0000256" key="5">
    <source>
        <dbReference type="PIRSR" id="PIRSR601461-1"/>
    </source>
</evidence>
<dbReference type="InterPro" id="IPR001461">
    <property type="entry name" value="Aspartic_peptidase_A1"/>
</dbReference>
<keyword evidence="7" id="KW-0732">Signal</keyword>
<evidence type="ECO:0000313" key="9">
    <source>
        <dbReference type="EMBL" id="KAK7060829.1"/>
    </source>
</evidence>
<proteinExistence type="inferred from homology"/>
<gene>
    <name evidence="9" type="ORF">VNI00_000562</name>
</gene>
<name>A0AAW0EA42_9AGAR</name>
<keyword evidence="10" id="KW-1185">Reference proteome</keyword>
<keyword evidence="3 6" id="KW-0064">Aspartyl protease</keyword>
<dbReference type="Gene3D" id="2.40.70.10">
    <property type="entry name" value="Acid Proteases"/>
    <property type="match status" value="2"/>
</dbReference>
<feature type="active site" evidence="5">
    <location>
        <position position="108"/>
    </location>
</feature>
<dbReference type="GO" id="GO:0004190">
    <property type="term" value="F:aspartic-type endopeptidase activity"/>
    <property type="evidence" value="ECO:0007669"/>
    <property type="project" value="UniProtKB-KW"/>
</dbReference>
<evidence type="ECO:0000256" key="2">
    <source>
        <dbReference type="ARBA" id="ARBA00022670"/>
    </source>
</evidence>
<keyword evidence="4 6" id="KW-0378">Hydrolase</keyword>
<dbReference type="AlphaFoldDB" id="A0AAW0EA42"/>
<feature type="signal peptide" evidence="7">
    <location>
        <begin position="1"/>
        <end position="22"/>
    </location>
</feature>
<feature type="chain" id="PRO_5043575491" description="Peptidase A1 domain-containing protein" evidence="7">
    <location>
        <begin position="23"/>
        <end position="477"/>
    </location>
</feature>
<organism evidence="9 10">
    <name type="scientific">Paramarasmius palmivorus</name>
    <dbReference type="NCBI Taxonomy" id="297713"/>
    <lineage>
        <taxon>Eukaryota</taxon>
        <taxon>Fungi</taxon>
        <taxon>Dikarya</taxon>
        <taxon>Basidiomycota</taxon>
        <taxon>Agaricomycotina</taxon>
        <taxon>Agaricomycetes</taxon>
        <taxon>Agaricomycetidae</taxon>
        <taxon>Agaricales</taxon>
        <taxon>Marasmiineae</taxon>
        <taxon>Marasmiaceae</taxon>
        <taxon>Paramarasmius</taxon>
    </lineage>
</organism>
<dbReference type="PANTHER" id="PTHR47966:SF6">
    <property type="entry name" value="PEPTIDASE A1 DOMAIN-CONTAINING PROTEIN"/>
    <property type="match status" value="1"/>
</dbReference>
<evidence type="ECO:0000256" key="1">
    <source>
        <dbReference type="ARBA" id="ARBA00007447"/>
    </source>
</evidence>
<dbReference type="SUPFAM" id="SSF50630">
    <property type="entry name" value="Acid proteases"/>
    <property type="match status" value="1"/>
</dbReference>
<dbReference type="InterPro" id="IPR021109">
    <property type="entry name" value="Peptidase_aspartic_dom_sf"/>
</dbReference>